<sequence>MDMSIVETRLFHEPAPFTPAAGTRLQRRALLDLSIDEEIVRGDLRGATLDEHLRSTLTRIVEQELKQEESLTEDEILDLLRTHRLLSRTRFRRRLDALAGMNLIRREGRIVHATVAGIAAVLRPSSLDGTRLPRDLLRVLRQAELARLGR</sequence>
<reference evidence="1 2" key="1">
    <citation type="submission" date="2015-02" db="EMBL/GenBank/DDBJ databases">
        <title>Draft genome sequences of ten Microbacterium spp. with emphasis on heavy metal contaminated environments.</title>
        <authorList>
            <person name="Corretto E."/>
        </authorList>
    </citation>
    <scope>NUCLEOTIDE SEQUENCE [LARGE SCALE GENOMIC DNA]</scope>
    <source>
        <strain evidence="1 2">SA35</strain>
    </source>
</reference>
<keyword evidence="2" id="KW-1185">Reference proteome</keyword>
<evidence type="ECO:0000313" key="1">
    <source>
        <dbReference type="EMBL" id="KJL47521.1"/>
    </source>
</evidence>
<dbReference type="PATRIC" id="fig|273678.4.peg.2319"/>
<dbReference type="EMBL" id="JYJB01000009">
    <property type="protein sequence ID" value="KJL47521.1"/>
    <property type="molecule type" value="Genomic_DNA"/>
</dbReference>
<proteinExistence type="predicted"/>
<dbReference type="AlphaFoldDB" id="A0A0M2HLE3"/>
<dbReference type="STRING" id="273678.RS84_02316"/>
<name>A0A0M2HLE3_9MICO</name>
<comment type="caution">
    <text evidence="1">The sequence shown here is derived from an EMBL/GenBank/DDBJ whole genome shotgun (WGS) entry which is preliminary data.</text>
</comment>
<evidence type="ECO:0000313" key="2">
    <source>
        <dbReference type="Proteomes" id="UP000033900"/>
    </source>
</evidence>
<dbReference type="Proteomes" id="UP000033900">
    <property type="component" value="Unassembled WGS sequence"/>
</dbReference>
<protein>
    <submittedName>
        <fullName evidence="1">Uncharacterized protein</fullName>
    </submittedName>
</protein>
<gene>
    <name evidence="1" type="ORF">RS84_02316</name>
</gene>
<accession>A0A0M2HLE3</accession>
<organism evidence="1 2">
    <name type="scientific">Microbacterium hydrocarbonoxydans</name>
    <dbReference type="NCBI Taxonomy" id="273678"/>
    <lineage>
        <taxon>Bacteria</taxon>
        <taxon>Bacillati</taxon>
        <taxon>Actinomycetota</taxon>
        <taxon>Actinomycetes</taxon>
        <taxon>Micrococcales</taxon>
        <taxon>Microbacteriaceae</taxon>
        <taxon>Microbacterium</taxon>
    </lineage>
</organism>